<gene>
    <name evidence="2" type="ORF">L2725_12810</name>
</gene>
<proteinExistence type="predicted"/>
<evidence type="ECO:0000256" key="1">
    <source>
        <dbReference type="SAM" id="SignalP"/>
    </source>
</evidence>
<keyword evidence="3" id="KW-1185">Reference proteome</keyword>
<feature type="signal peptide" evidence="1">
    <location>
        <begin position="1"/>
        <end position="24"/>
    </location>
</feature>
<protein>
    <submittedName>
        <fullName evidence="2">Uncharacterized protein</fullName>
    </submittedName>
</protein>
<keyword evidence="1" id="KW-0732">Signal</keyword>
<reference evidence="2 3" key="1">
    <citation type="submission" date="2022-01" db="EMBL/GenBank/DDBJ databases">
        <title>Whole genome-based taxonomy of the Shewanellaceae.</title>
        <authorList>
            <person name="Martin-Rodriguez A.J."/>
        </authorList>
    </citation>
    <scope>NUCLEOTIDE SEQUENCE [LARGE SCALE GENOMIC DNA]</scope>
    <source>
        <strain evidence="2 3">DSM 21332</strain>
    </source>
</reference>
<evidence type="ECO:0000313" key="2">
    <source>
        <dbReference type="EMBL" id="MCL2914649.1"/>
    </source>
</evidence>
<organism evidence="2 3">
    <name type="scientific">Shewanella corallii</name>
    <dbReference type="NCBI Taxonomy" id="560080"/>
    <lineage>
        <taxon>Bacteria</taxon>
        <taxon>Pseudomonadati</taxon>
        <taxon>Pseudomonadota</taxon>
        <taxon>Gammaproteobacteria</taxon>
        <taxon>Alteromonadales</taxon>
        <taxon>Shewanellaceae</taxon>
        <taxon>Shewanella</taxon>
    </lineage>
</organism>
<sequence length="130" mass="13964">MDIKVFFVRLFVLSTCLLSTSLFAAPPTCHSSHDGYCQYSGTVKSIYVNSGNVILMYFDTGFDPSSASGAGFTVSNGNAAAIRITDNPAFANLFYSTALAAQASGRPVTVQMRGVISGYLKIDRIWLAEE</sequence>
<evidence type="ECO:0000313" key="3">
    <source>
        <dbReference type="Proteomes" id="UP001202831"/>
    </source>
</evidence>
<dbReference type="Proteomes" id="UP001202831">
    <property type="component" value="Unassembled WGS sequence"/>
</dbReference>
<feature type="chain" id="PRO_5045523641" evidence="1">
    <location>
        <begin position="25"/>
        <end position="130"/>
    </location>
</feature>
<name>A0ABT0N864_9GAMM</name>
<dbReference type="EMBL" id="JAKIKT010000004">
    <property type="protein sequence ID" value="MCL2914649.1"/>
    <property type="molecule type" value="Genomic_DNA"/>
</dbReference>
<accession>A0ABT0N864</accession>
<dbReference type="RefSeq" id="WP_249249322.1">
    <property type="nucleotide sequence ID" value="NZ_JAKIKT010000004.1"/>
</dbReference>
<comment type="caution">
    <text evidence="2">The sequence shown here is derived from an EMBL/GenBank/DDBJ whole genome shotgun (WGS) entry which is preliminary data.</text>
</comment>